<dbReference type="InterPro" id="IPR011604">
    <property type="entry name" value="PDDEXK-like_dom_sf"/>
</dbReference>
<keyword evidence="10" id="KW-0413">Isomerase</keyword>
<dbReference type="PANTHER" id="PTHR11070">
    <property type="entry name" value="UVRD / RECB / PCRA DNA HELICASE FAMILY MEMBER"/>
    <property type="match status" value="1"/>
</dbReference>
<proteinExistence type="predicted"/>
<evidence type="ECO:0000256" key="10">
    <source>
        <dbReference type="ARBA" id="ARBA00023235"/>
    </source>
</evidence>
<dbReference type="RefSeq" id="WP_354509169.1">
    <property type="nucleotide sequence ID" value="NZ_JBEPMO010000009.1"/>
</dbReference>
<dbReference type="Proteomes" id="UP001549146">
    <property type="component" value="Unassembled WGS sequence"/>
</dbReference>
<gene>
    <name evidence="17" type="ORF">ABID46_001775</name>
</gene>
<dbReference type="PROSITE" id="PS51217">
    <property type="entry name" value="UVRD_HELICASE_CTER"/>
    <property type="match status" value="1"/>
</dbReference>
<comment type="caution">
    <text evidence="17">The sequence shown here is derived from an EMBL/GenBank/DDBJ whole genome shotgun (WGS) entry which is preliminary data.</text>
</comment>
<dbReference type="InterPro" id="IPR000212">
    <property type="entry name" value="DNA_helicase_UvrD/REP"/>
</dbReference>
<evidence type="ECO:0000259" key="16">
    <source>
        <dbReference type="PROSITE" id="PS51217"/>
    </source>
</evidence>
<evidence type="ECO:0000259" key="15">
    <source>
        <dbReference type="PROSITE" id="PS51198"/>
    </source>
</evidence>
<keyword evidence="9" id="KW-0234">DNA repair</keyword>
<evidence type="ECO:0000256" key="14">
    <source>
        <dbReference type="PROSITE-ProRule" id="PRU00560"/>
    </source>
</evidence>
<reference evidence="17 18" key="1">
    <citation type="submission" date="2024-06" db="EMBL/GenBank/DDBJ databases">
        <title>Genomic Encyclopedia of Type Strains, Phase IV (KMG-IV): sequencing the most valuable type-strain genomes for metagenomic binning, comparative biology and taxonomic classification.</title>
        <authorList>
            <person name="Goeker M."/>
        </authorList>
    </citation>
    <scope>NUCLEOTIDE SEQUENCE [LARGE SCALE GENOMIC DNA]</scope>
    <source>
        <strain evidence="17 18">DSM 29388</strain>
    </source>
</reference>
<evidence type="ECO:0000256" key="5">
    <source>
        <dbReference type="ARBA" id="ARBA00022806"/>
    </source>
</evidence>
<evidence type="ECO:0000256" key="13">
    <source>
        <dbReference type="ARBA" id="ARBA00048988"/>
    </source>
</evidence>
<evidence type="ECO:0000256" key="9">
    <source>
        <dbReference type="ARBA" id="ARBA00023204"/>
    </source>
</evidence>
<organism evidence="17 18">
    <name type="scientific">Moheibacter stercoris</name>
    <dbReference type="NCBI Taxonomy" id="1628251"/>
    <lineage>
        <taxon>Bacteria</taxon>
        <taxon>Pseudomonadati</taxon>
        <taxon>Bacteroidota</taxon>
        <taxon>Flavobacteriia</taxon>
        <taxon>Flavobacteriales</taxon>
        <taxon>Weeksellaceae</taxon>
        <taxon>Moheibacter</taxon>
    </lineage>
</organism>
<dbReference type="Pfam" id="PF13361">
    <property type="entry name" value="UvrD_C"/>
    <property type="match status" value="2"/>
</dbReference>
<dbReference type="InterPro" id="IPR027417">
    <property type="entry name" value="P-loop_NTPase"/>
</dbReference>
<evidence type="ECO:0000256" key="4">
    <source>
        <dbReference type="ARBA" id="ARBA00022801"/>
    </source>
</evidence>
<protein>
    <recommendedName>
        <fullName evidence="12">DNA 3'-5' helicase</fullName>
        <ecNumber evidence="12">5.6.2.4</ecNumber>
    </recommendedName>
</protein>
<evidence type="ECO:0000256" key="2">
    <source>
        <dbReference type="ARBA" id="ARBA00022741"/>
    </source>
</evidence>
<dbReference type="EMBL" id="JBEPMO010000009">
    <property type="protein sequence ID" value="MET3732188.1"/>
    <property type="molecule type" value="Genomic_DNA"/>
</dbReference>
<sequence length="1028" mass="118785">MLQPNEFKIYNASAGAGKTYTLVKEYLSILLSSNTPNRFESILAITFTNKAANEMKQRILEQLVKFTQEDYADNFELLILSKELNLSVDELHQRAKNSLTKILHNYSRFSVSTIDKFNLRLMKSFAQDLGLSSNFNVEMDLNSLLEESVNQLFSKIGDDEVLTSVLIEIALDNLLENKSWDLTREITKQSSNLYSEAHLEKIAQLQQYSLEAFNQFRKIVYQKVSEKKKTLKTIAQQALDLVKQHGISIDDFSYGSGGFMGFFLKFTNDKFEFPTSRHFAFVDNEDPKKYSSGKASALAKAEIPAIAPQLKELFHQAYEILGDLPIWEGIQKTIASLSVINEVEKVVESIKDDNNVMLISEFNKIISTHLQRQPSGFIYERIGNRFHHYFIDEFQDTSTLQWKNLWPLIENARAGSDTVMLVGDAKQSIYRWRGGNPEQMIDLVDHKDVYDINVENLPKNWRSYDQIIQFNNEFYTSIADHLNIESYQELYRTGNNQETNSKLGGYVQLNFIPKSRPITEYQVNTLEQLERNIESIIEQGFDYKEIVILHRTGNQGKMIAEYLSEKQIPIISAESLLLANSPEVQLLELFFKTISNEEDKISKADFLLKLHELNLIQSEDITKEILSVLHGNTHQLIAYLQSFDMDLTFLVQPSISLYDLTEKSISAFQLGKMGDAYLQFFSDYVLEFSSQNEYSLNRFLENWEIQKEKLSLSSPENINAINLMTIHKSKGLEFPVVILPFADWGDRTQPPNFWIPIESEDLPFSEFMVSSFGELEQTSEEIKALIQKEKDEFLFDNLNMLYVATTRAVEQLYIITQKLDKENTSVASYFNLLFAGENEQILNGEKGRISQKESTQILVDEIPLVIENWEDRILISKESSKRWKKRAEIVYGELVHDLMKNISTESDIDHVLNQSIIAGEITTEDVTKMEKLIQNILQHPSLQPYYQTNVKVLNERAFLDDEGNIYRPDRLVIEGNQLTIIDYKTGYKKEKDEIQVRTYAKNLEKLGYEISNLFVVYLHEEIEVEKIL</sequence>
<keyword evidence="6" id="KW-0269">Exonuclease</keyword>
<evidence type="ECO:0000313" key="18">
    <source>
        <dbReference type="Proteomes" id="UP001549146"/>
    </source>
</evidence>
<dbReference type="Gene3D" id="3.90.320.10">
    <property type="match status" value="1"/>
</dbReference>
<keyword evidence="5 14" id="KW-0347">Helicase</keyword>
<evidence type="ECO:0000256" key="3">
    <source>
        <dbReference type="ARBA" id="ARBA00022763"/>
    </source>
</evidence>
<dbReference type="InterPro" id="IPR014017">
    <property type="entry name" value="DNA_helicase_UvrD-like_C"/>
</dbReference>
<keyword evidence="3" id="KW-0227">DNA damage</keyword>
<keyword evidence="1" id="KW-0540">Nuclease</keyword>
<evidence type="ECO:0000256" key="12">
    <source>
        <dbReference type="ARBA" id="ARBA00034808"/>
    </source>
</evidence>
<dbReference type="InterPro" id="IPR014016">
    <property type="entry name" value="UvrD-like_ATP-bd"/>
</dbReference>
<feature type="domain" description="UvrD-like helicase ATP-binding" evidence="15">
    <location>
        <begin position="1"/>
        <end position="464"/>
    </location>
</feature>
<accession>A0ABV2LUF5</accession>
<dbReference type="Pfam" id="PF00580">
    <property type="entry name" value="UvrD-helicase"/>
    <property type="match status" value="1"/>
</dbReference>
<comment type="catalytic activity">
    <reaction evidence="13">
        <text>ATP + H2O = ADP + phosphate + H(+)</text>
        <dbReference type="Rhea" id="RHEA:13065"/>
        <dbReference type="ChEBI" id="CHEBI:15377"/>
        <dbReference type="ChEBI" id="CHEBI:15378"/>
        <dbReference type="ChEBI" id="CHEBI:30616"/>
        <dbReference type="ChEBI" id="CHEBI:43474"/>
        <dbReference type="ChEBI" id="CHEBI:456216"/>
        <dbReference type="EC" id="5.6.2.4"/>
    </reaction>
</comment>
<dbReference type="EC" id="5.6.2.4" evidence="12"/>
<feature type="domain" description="UvrD-like helicase C-terminal" evidence="16">
    <location>
        <begin position="476"/>
        <end position="731"/>
    </location>
</feature>
<evidence type="ECO:0000313" key="17">
    <source>
        <dbReference type="EMBL" id="MET3732188.1"/>
    </source>
</evidence>
<evidence type="ECO:0000256" key="6">
    <source>
        <dbReference type="ARBA" id="ARBA00022839"/>
    </source>
</evidence>
<evidence type="ECO:0000256" key="1">
    <source>
        <dbReference type="ARBA" id="ARBA00022722"/>
    </source>
</evidence>
<evidence type="ECO:0000256" key="11">
    <source>
        <dbReference type="ARBA" id="ARBA00034617"/>
    </source>
</evidence>
<evidence type="ECO:0000256" key="7">
    <source>
        <dbReference type="ARBA" id="ARBA00022840"/>
    </source>
</evidence>
<dbReference type="Gene3D" id="3.40.50.300">
    <property type="entry name" value="P-loop containing nucleotide triphosphate hydrolases"/>
    <property type="match status" value="4"/>
</dbReference>
<keyword evidence="2 14" id="KW-0547">Nucleotide-binding</keyword>
<name>A0ABV2LUF5_9FLAO</name>
<evidence type="ECO:0000256" key="8">
    <source>
        <dbReference type="ARBA" id="ARBA00023125"/>
    </source>
</evidence>
<comment type="catalytic activity">
    <reaction evidence="11">
        <text>Couples ATP hydrolysis with the unwinding of duplex DNA by translocating in the 3'-5' direction.</text>
        <dbReference type="EC" id="5.6.2.4"/>
    </reaction>
</comment>
<keyword evidence="7 14" id="KW-0067">ATP-binding</keyword>
<dbReference type="SUPFAM" id="SSF52540">
    <property type="entry name" value="P-loop containing nucleoside triphosphate hydrolases"/>
    <property type="match status" value="1"/>
</dbReference>
<keyword evidence="8" id="KW-0238">DNA-binding</keyword>
<dbReference type="PROSITE" id="PS51198">
    <property type="entry name" value="UVRD_HELICASE_ATP_BIND"/>
    <property type="match status" value="1"/>
</dbReference>
<dbReference type="PANTHER" id="PTHR11070:SF67">
    <property type="entry name" value="DNA 3'-5' HELICASE"/>
    <property type="match status" value="1"/>
</dbReference>
<feature type="binding site" evidence="14">
    <location>
        <begin position="12"/>
        <end position="19"/>
    </location>
    <ligand>
        <name>ATP</name>
        <dbReference type="ChEBI" id="CHEBI:30616"/>
    </ligand>
</feature>
<keyword evidence="4 14" id="KW-0378">Hydrolase</keyword>
<keyword evidence="18" id="KW-1185">Reference proteome</keyword>